<name>A0A3N4IVI1_9PEZI</name>
<keyword evidence="2" id="KW-1185">Reference proteome</keyword>
<organism evidence="1 2">
    <name type="scientific">Choiromyces venosus 120613-1</name>
    <dbReference type="NCBI Taxonomy" id="1336337"/>
    <lineage>
        <taxon>Eukaryota</taxon>
        <taxon>Fungi</taxon>
        <taxon>Dikarya</taxon>
        <taxon>Ascomycota</taxon>
        <taxon>Pezizomycotina</taxon>
        <taxon>Pezizomycetes</taxon>
        <taxon>Pezizales</taxon>
        <taxon>Tuberaceae</taxon>
        <taxon>Choiromyces</taxon>
    </lineage>
</organism>
<sequence length="301" mass="33817">MGAPTLVHALDALHSYLSPPFYYDLSKPEDTLESFVTTDNETSSSLTTKYENPDKTWEVPFIPGGALYYSSRLEDKIVKNAANNPQCWKNEWWTLENDSKEWGTITPTSSEGILRADRLAFSIGGLVYNWTDSTYNEWNLTAGSMIVLKSMLTYDTRKHEVKNVTLSYLPPQWGGVLEYVPTGKKGIDNSSHNIFVHCGTDGSRVAYSDTYVLSLPSFEWIKVNSGAETQSHSGHNCHMTTKHKMLVVGGRGADQEIPTKPSWDNSACDKYALLNIFDVNTLEWQNSWIRSTGVPSLKLIR</sequence>
<dbReference type="EMBL" id="ML120548">
    <property type="protein sequence ID" value="RPA89969.1"/>
    <property type="molecule type" value="Genomic_DNA"/>
</dbReference>
<dbReference type="Proteomes" id="UP000276215">
    <property type="component" value="Unassembled WGS sequence"/>
</dbReference>
<dbReference type="OrthoDB" id="10251809at2759"/>
<dbReference type="AlphaFoldDB" id="A0A3N4IVI1"/>
<dbReference type="Gene3D" id="2.120.10.80">
    <property type="entry name" value="Kelch-type beta propeller"/>
    <property type="match status" value="1"/>
</dbReference>
<protein>
    <recommendedName>
        <fullName evidence="3">Galactose oxidase</fullName>
    </recommendedName>
</protein>
<accession>A0A3N4IVI1</accession>
<reference evidence="1 2" key="1">
    <citation type="journal article" date="2018" name="Nat. Ecol. Evol.">
        <title>Pezizomycetes genomes reveal the molecular basis of ectomycorrhizal truffle lifestyle.</title>
        <authorList>
            <person name="Murat C."/>
            <person name="Payen T."/>
            <person name="Noel B."/>
            <person name="Kuo A."/>
            <person name="Morin E."/>
            <person name="Chen J."/>
            <person name="Kohler A."/>
            <person name="Krizsan K."/>
            <person name="Balestrini R."/>
            <person name="Da Silva C."/>
            <person name="Montanini B."/>
            <person name="Hainaut M."/>
            <person name="Levati E."/>
            <person name="Barry K.W."/>
            <person name="Belfiori B."/>
            <person name="Cichocki N."/>
            <person name="Clum A."/>
            <person name="Dockter R.B."/>
            <person name="Fauchery L."/>
            <person name="Guy J."/>
            <person name="Iotti M."/>
            <person name="Le Tacon F."/>
            <person name="Lindquist E.A."/>
            <person name="Lipzen A."/>
            <person name="Malagnac F."/>
            <person name="Mello A."/>
            <person name="Molinier V."/>
            <person name="Miyauchi S."/>
            <person name="Poulain J."/>
            <person name="Riccioni C."/>
            <person name="Rubini A."/>
            <person name="Sitrit Y."/>
            <person name="Splivallo R."/>
            <person name="Traeger S."/>
            <person name="Wang M."/>
            <person name="Zifcakova L."/>
            <person name="Wipf D."/>
            <person name="Zambonelli A."/>
            <person name="Paolocci F."/>
            <person name="Nowrousian M."/>
            <person name="Ottonello S."/>
            <person name="Baldrian P."/>
            <person name="Spatafora J.W."/>
            <person name="Henrissat B."/>
            <person name="Nagy L.G."/>
            <person name="Aury J.M."/>
            <person name="Wincker P."/>
            <person name="Grigoriev I.V."/>
            <person name="Bonfante P."/>
            <person name="Martin F.M."/>
        </authorList>
    </citation>
    <scope>NUCLEOTIDE SEQUENCE [LARGE SCALE GENOMIC DNA]</scope>
    <source>
        <strain evidence="1 2">120613-1</strain>
    </source>
</reference>
<dbReference type="STRING" id="1336337.A0A3N4IVI1"/>
<evidence type="ECO:0000313" key="1">
    <source>
        <dbReference type="EMBL" id="RPA89969.1"/>
    </source>
</evidence>
<evidence type="ECO:0008006" key="3">
    <source>
        <dbReference type="Google" id="ProtNLM"/>
    </source>
</evidence>
<proteinExistence type="predicted"/>
<gene>
    <name evidence="1" type="ORF">L873DRAFT_1849039</name>
</gene>
<dbReference type="SUPFAM" id="SSF50965">
    <property type="entry name" value="Galactose oxidase, central domain"/>
    <property type="match status" value="1"/>
</dbReference>
<dbReference type="InterPro" id="IPR011043">
    <property type="entry name" value="Gal_Oxase/kelch_b-propeller"/>
</dbReference>
<evidence type="ECO:0000313" key="2">
    <source>
        <dbReference type="Proteomes" id="UP000276215"/>
    </source>
</evidence>
<dbReference type="InterPro" id="IPR015915">
    <property type="entry name" value="Kelch-typ_b-propeller"/>
</dbReference>